<accession>A0A090MPH7</accession>
<keyword evidence="3" id="KW-0997">Cell inner membrane</keyword>
<organism evidence="10 11">
    <name type="scientific">Afipia felis</name>
    <name type="common">Cat scratch disease bacillus</name>
    <dbReference type="NCBI Taxonomy" id="1035"/>
    <lineage>
        <taxon>Bacteria</taxon>
        <taxon>Pseudomonadati</taxon>
        <taxon>Pseudomonadota</taxon>
        <taxon>Alphaproteobacteria</taxon>
        <taxon>Hyphomicrobiales</taxon>
        <taxon>Nitrobacteraceae</taxon>
        <taxon>Afipia</taxon>
    </lineage>
</organism>
<dbReference type="AlphaFoldDB" id="A0A090MPH7"/>
<dbReference type="InterPro" id="IPR035952">
    <property type="entry name" value="Rhomboid-like_sf"/>
</dbReference>
<dbReference type="InterPro" id="IPR022764">
    <property type="entry name" value="Peptidase_S54_rhomboid_dom"/>
</dbReference>
<evidence type="ECO:0000256" key="7">
    <source>
        <dbReference type="SAM" id="MobiDB-lite"/>
    </source>
</evidence>
<keyword evidence="5 8" id="KW-1133">Transmembrane helix</keyword>
<evidence type="ECO:0000256" key="1">
    <source>
        <dbReference type="ARBA" id="ARBA00004141"/>
    </source>
</evidence>
<feature type="transmembrane region" description="Helical" evidence="8">
    <location>
        <begin position="21"/>
        <end position="39"/>
    </location>
</feature>
<feature type="transmembrane region" description="Helical" evidence="8">
    <location>
        <begin position="193"/>
        <end position="215"/>
    </location>
</feature>
<dbReference type="EMBL" id="CCAZ020000001">
    <property type="protein sequence ID" value="CEG07564.1"/>
    <property type="molecule type" value="Genomic_DNA"/>
</dbReference>
<dbReference type="PANTHER" id="PTHR43066">
    <property type="entry name" value="RHOMBOID-RELATED PROTEIN"/>
    <property type="match status" value="1"/>
</dbReference>
<keyword evidence="6 8" id="KW-0472">Membrane</keyword>
<keyword evidence="11" id="KW-1185">Reference proteome</keyword>
<keyword evidence="10" id="KW-0378">Hydrolase</keyword>
<evidence type="ECO:0000256" key="6">
    <source>
        <dbReference type="ARBA" id="ARBA00023136"/>
    </source>
</evidence>
<dbReference type="Proteomes" id="UP000035762">
    <property type="component" value="Unassembled WGS sequence"/>
</dbReference>
<feature type="transmembrane region" description="Helical" evidence="8">
    <location>
        <begin position="221"/>
        <end position="240"/>
    </location>
</feature>
<feature type="transmembrane region" description="Helical" evidence="8">
    <location>
        <begin position="137"/>
        <end position="159"/>
    </location>
</feature>
<keyword evidence="2" id="KW-1003">Cell membrane</keyword>
<feature type="region of interest" description="Disordered" evidence="7">
    <location>
        <begin position="247"/>
        <end position="270"/>
    </location>
</feature>
<dbReference type="SUPFAM" id="SSF144091">
    <property type="entry name" value="Rhomboid-like"/>
    <property type="match status" value="1"/>
</dbReference>
<keyword evidence="10" id="KW-0645">Protease</keyword>
<evidence type="ECO:0000313" key="10">
    <source>
        <dbReference type="EMBL" id="CEG07564.1"/>
    </source>
</evidence>
<evidence type="ECO:0000256" key="4">
    <source>
        <dbReference type="ARBA" id="ARBA00022692"/>
    </source>
</evidence>
<dbReference type="PANTHER" id="PTHR43066:SF26">
    <property type="entry name" value="RHOMBOID PROTEASE GLPG"/>
    <property type="match status" value="1"/>
</dbReference>
<evidence type="ECO:0000256" key="3">
    <source>
        <dbReference type="ARBA" id="ARBA00022519"/>
    </source>
</evidence>
<evidence type="ECO:0000256" key="2">
    <source>
        <dbReference type="ARBA" id="ARBA00022475"/>
    </source>
</evidence>
<evidence type="ECO:0000259" key="9">
    <source>
        <dbReference type="Pfam" id="PF01694"/>
    </source>
</evidence>
<name>A0A090MPH7_AFIFE</name>
<dbReference type="STRING" id="1035.BN961_00957"/>
<proteinExistence type="predicted"/>
<reference evidence="10 11" key="1">
    <citation type="journal article" date="2014" name="Genome Announc.">
        <title>Genome Sequence of Afipia felis Strain 76713, Isolated in Hospital Water Using an Amoeba Co-Culture Procedure.</title>
        <authorList>
            <person name="Benamar S."/>
            <person name="La Scola B."/>
            <person name="Croce O."/>
        </authorList>
    </citation>
    <scope>NUCLEOTIDE SEQUENCE [LARGE SCALE GENOMIC DNA]</scope>
    <source>
        <strain evidence="10 11">76713</strain>
    </source>
</reference>
<feature type="transmembrane region" description="Helical" evidence="8">
    <location>
        <begin position="111"/>
        <end position="131"/>
    </location>
</feature>
<dbReference type="Pfam" id="PF01694">
    <property type="entry name" value="Rhomboid"/>
    <property type="match status" value="1"/>
</dbReference>
<dbReference type="RefSeq" id="WP_197083202.1">
    <property type="nucleotide sequence ID" value="NZ_CCAZ020000001.1"/>
</dbReference>
<dbReference type="Gene3D" id="1.20.1540.10">
    <property type="entry name" value="Rhomboid-like"/>
    <property type="match status" value="1"/>
</dbReference>
<comment type="subcellular location">
    <subcellularLocation>
        <location evidence="1">Membrane</location>
        <topology evidence="1">Multi-pass membrane protein</topology>
    </subcellularLocation>
</comment>
<comment type="caution">
    <text evidence="10">The sequence shown here is derived from an EMBL/GenBank/DDBJ whole genome shotgun (WGS) entry which is preliminary data.</text>
</comment>
<dbReference type="GO" id="GO:0004252">
    <property type="term" value="F:serine-type endopeptidase activity"/>
    <property type="evidence" value="ECO:0007669"/>
    <property type="project" value="InterPro"/>
</dbReference>
<keyword evidence="4 8" id="KW-0812">Transmembrane</keyword>
<evidence type="ECO:0000313" key="11">
    <source>
        <dbReference type="Proteomes" id="UP000035762"/>
    </source>
</evidence>
<evidence type="ECO:0000256" key="5">
    <source>
        <dbReference type="ARBA" id="ARBA00022989"/>
    </source>
</evidence>
<sequence>MRPLLAPPEHSREPILTLPRPMTLLLAILFGIHIARMLLPASLDQEIIWVFGFVPARYETTLMAEQIPGGIGASIWSFLTYSLLHADLTHIGFNMLWMLPFGSALARRFGGVRFFVFLAITAVAGALAHLLTHAHELAPMIGASAAVSGTMAASLRFAFQRGSFLSFRRTPDADAAARIPALPLSRALRNGRVLAFLGIWFVLNLFTGLGAIEIGTQGQSIAWQAHVGGFLAGLLLFSLFDPVPRGGSEDTPGLSPADISPEENLSSRDV</sequence>
<dbReference type="GO" id="GO:0016020">
    <property type="term" value="C:membrane"/>
    <property type="evidence" value="ECO:0007669"/>
    <property type="project" value="UniProtKB-SubCell"/>
</dbReference>
<feature type="transmembrane region" description="Helical" evidence="8">
    <location>
        <begin position="78"/>
        <end position="99"/>
    </location>
</feature>
<protein>
    <submittedName>
        <fullName evidence="10">Intramembrane serine protease GlpG</fullName>
    </submittedName>
</protein>
<evidence type="ECO:0000256" key="8">
    <source>
        <dbReference type="SAM" id="Phobius"/>
    </source>
</evidence>
<dbReference type="GO" id="GO:0006508">
    <property type="term" value="P:proteolysis"/>
    <property type="evidence" value="ECO:0007669"/>
    <property type="project" value="UniProtKB-KW"/>
</dbReference>
<feature type="domain" description="Peptidase S54 rhomboid" evidence="9">
    <location>
        <begin position="74"/>
        <end position="236"/>
    </location>
</feature>
<gene>
    <name evidence="10" type="ORF">BN961_00957</name>
</gene>